<sequence length="237" mass="27056">MNNNKKDIFGKAISAYYHQKDETDITVHSPDFDDDVIPVPYLFRSFSEMPELEKAALKNCRGKILDVGCGAGSHSLYLQNKKKLQVTAIDTSEGAIEVCKLRGVKDVRTTDFFDLKDEKFETILMLMNGTGIIGNLKNLNFFFKKVASILDTGGQLLIDSSDLSFLQDVDEEDFGNKYIGELQFQLSYKGEKSEPFDWLYIDFDSLKHIADYNNFDCELLKNGPHYDYLARLQPKKK</sequence>
<organism evidence="2 3">
    <name type="scientific">Autumnicola lenta</name>
    <dbReference type="NCBI Taxonomy" id="3075593"/>
    <lineage>
        <taxon>Bacteria</taxon>
        <taxon>Pseudomonadati</taxon>
        <taxon>Bacteroidota</taxon>
        <taxon>Flavobacteriia</taxon>
        <taxon>Flavobacteriales</taxon>
        <taxon>Flavobacteriaceae</taxon>
        <taxon>Autumnicola</taxon>
    </lineage>
</organism>
<evidence type="ECO:0000313" key="2">
    <source>
        <dbReference type="EMBL" id="MDT0648242.1"/>
    </source>
</evidence>
<feature type="domain" description="Methyltransferase type 11" evidence="1">
    <location>
        <begin position="65"/>
        <end position="158"/>
    </location>
</feature>
<proteinExistence type="predicted"/>
<dbReference type="Gene3D" id="3.40.50.150">
    <property type="entry name" value="Vaccinia Virus protein VP39"/>
    <property type="match status" value="1"/>
</dbReference>
<dbReference type="InterPro" id="IPR029063">
    <property type="entry name" value="SAM-dependent_MTases_sf"/>
</dbReference>
<name>A0ABU3CPG7_9FLAO</name>
<accession>A0ABU3CPG7</accession>
<dbReference type="Proteomes" id="UP001245285">
    <property type="component" value="Unassembled WGS sequence"/>
</dbReference>
<keyword evidence="2" id="KW-0489">Methyltransferase</keyword>
<evidence type="ECO:0000313" key="3">
    <source>
        <dbReference type="Proteomes" id="UP001245285"/>
    </source>
</evidence>
<comment type="caution">
    <text evidence="2">The sequence shown here is derived from an EMBL/GenBank/DDBJ whole genome shotgun (WGS) entry which is preliminary data.</text>
</comment>
<dbReference type="SUPFAM" id="SSF53335">
    <property type="entry name" value="S-adenosyl-L-methionine-dependent methyltransferases"/>
    <property type="match status" value="1"/>
</dbReference>
<evidence type="ECO:0000259" key="1">
    <source>
        <dbReference type="Pfam" id="PF08241"/>
    </source>
</evidence>
<gene>
    <name evidence="2" type="ORF">RM545_16230</name>
</gene>
<dbReference type="RefSeq" id="WP_311496339.1">
    <property type="nucleotide sequence ID" value="NZ_JAVRHO010000034.1"/>
</dbReference>
<reference evidence="2 3" key="1">
    <citation type="submission" date="2023-09" db="EMBL/GenBank/DDBJ databases">
        <authorList>
            <person name="Rey-Velasco X."/>
        </authorList>
    </citation>
    <scope>NUCLEOTIDE SEQUENCE [LARGE SCALE GENOMIC DNA]</scope>
    <source>
        <strain evidence="2 3">F260</strain>
    </source>
</reference>
<keyword evidence="3" id="KW-1185">Reference proteome</keyword>
<dbReference type="GO" id="GO:0032259">
    <property type="term" value="P:methylation"/>
    <property type="evidence" value="ECO:0007669"/>
    <property type="project" value="UniProtKB-KW"/>
</dbReference>
<keyword evidence="2" id="KW-0808">Transferase</keyword>
<dbReference type="InterPro" id="IPR013216">
    <property type="entry name" value="Methyltransf_11"/>
</dbReference>
<dbReference type="GO" id="GO:0008168">
    <property type="term" value="F:methyltransferase activity"/>
    <property type="evidence" value="ECO:0007669"/>
    <property type="project" value="UniProtKB-KW"/>
</dbReference>
<protein>
    <submittedName>
        <fullName evidence="2">Methyltransferase domain-containing protein</fullName>
    </submittedName>
</protein>
<dbReference type="Pfam" id="PF08241">
    <property type="entry name" value="Methyltransf_11"/>
    <property type="match status" value="1"/>
</dbReference>
<dbReference type="CDD" id="cd02440">
    <property type="entry name" value="AdoMet_MTases"/>
    <property type="match status" value="1"/>
</dbReference>
<dbReference type="EMBL" id="JAVRHO010000034">
    <property type="protein sequence ID" value="MDT0648242.1"/>
    <property type="molecule type" value="Genomic_DNA"/>
</dbReference>